<dbReference type="InterPro" id="IPR057079">
    <property type="entry name" value="IcmW-like"/>
</dbReference>
<evidence type="ECO:0000313" key="3">
    <source>
        <dbReference type="Proteomes" id="UP000617555"/>
    </source>
</evidence>
<dbReference type="EMBL" id="BMII01000008">
    <property type="protein sequence ID" value="GGB52780.1"/>
    <property type="molecule type" value="Genomic_DNA"/>
</dbReference>
<feature type="compositionally biased region" description="Low complexity" evidence="1">
    <location>
        <begin position="177"/>
        <end position="187"/>
    </location>
</feature>
<comment type="caution">
    <text evidence="2">The sequence shown here is derived from an EMBL/GenBank/DDBJ whole genome shotgun (WGS) entry which is preliminary data.</text>
</comment>
<reference evidence="3" key="1">
    <citation type="journal article" date="2019" name="Int. J. Syst. Evol. Microbiol.">
        <title>The Global Catalogue of Microorganisms (GCM) 10K type strain sequencing project: providing services to taxonomists for standard genome sequencing and annotation.</title>
        <authorList>
            <consortium name="The Broad Institute Genomics Platform"/>
            <consortium name="The Broad Institute Genome Sequencing Center for Infectious Disease"/>
            <person name="Wu L."/>
            <person name="Ma J."/>
        </authorList>
    </citation>
    <scope>NUCLEOTIDE SEQUENCE [LARGE SCALE GENOMIC DNA]</scope>
    <source>
        <strain evidence="3">CGMCC 1.15339</strain>
    </source>
</reference>
<feature type="compositionally biased region" description="Acidic residues" evidence="1">
    <location>
        <begin position="189"/>
        <end position="198"/>
    </location>
</feature>
<keyword evidence="3" id="KW-1185">Reference proteome</keyword>
<dbReference type="Pfam" id="PF23130">
    <property type="entry name" value="IcmW"/>
    <property type="match status" value="1"/>
</dbReference>
<name>A0ABQ1IV04_9GAMM</name>
<proteinExistence type="predicted"/>
<protein>
    <submittedName>
        <fullName evidence="2">Uncharacterized protein</fullName>
    </submittedName>
</protein>
<accession>A0ABQ1IV04</accession>
<dbReference type="Proteomes" id="UP000617555">
    <property type="component" value="Unassembled WGS sequence"/>
</dbReference>
<organism evidence="2 3">
    <name type="scientific">Shewanella inventionis</name>
    <dbReference type="NCBI Taxonomy" id="1738770"/>
    <lineage>
        <taxon>Bacteria</taxon>
        <taxon>Pseudomonadati</taxon>
        <taxon>Pseudomonadota</taxon>
        <taxon>Gammaproteobacteria</taxon>
        <taxon>Alteromonadales</taxon>
        <taxon>Shewanellaceae</taxon>
        <taxon>Shewanella</taxon>
    </lineage>
</organism>
<feature type="compositionally biased region" description="Basic and acidic residues" evidence="1">
    <location>
        <begin position="199"/>
        <end position="211"/>
    </location>
</feature>
<gene>
    <name evidence="2" type="ORF">GCM10011607_11600</name>
</gene>
<evidence type="ECO:0000256" key="1">
    <source>
        <dbReference type="SAM" id="MobiDB-lite"/>
    </source>
</evidence>
<sequence length="211" mass="23711">MLDDRSLKDWLVTLGNTAKAAVDASLREDWPSDEDKDIKELIEDISSALNDITQSNEIEVIKSLDNSTLLGLSALFSFPRTLRLINILGTANPDKLASLTDKSLVVDEESKQFIEMLYVRISYTARTFLMLKIFSSERVKVIFTKLNENIKRQTPQNIETAQPVTTEPVTTEPPPDTAQAQAQAITTNEFDDDGIDFDEIIKPDEEKSDEN</sequence>
<evidence type="ECO:0000313" key="2">
    <source>
        <dbReference type="EMBL" id="GGB52780.1"/>
    </source>
</evidence>
<feature type="region of interest" description="Disordered" evidence="1">
    <location>
        <begin position="154"/>
        <end position="211"/>
    </location>
</feature>